<protein>
    <submittedName>
        <fullName evidence="11">Chemotaxis protein MotB</fullName>
    </submittedName>
</protein>
<evidence type="ECO:0000256" key="4">
    <source>
        <dbReference type="ARBA" id="ARBA00022692"/>
    </source>
</evidence>
<dbReference type="PANTHER" id="PTHR30329:SF21">
    <property type="entry name" value="LIPOPROTEIN YIAD-RELATED"/>
    <property type="match status" value="1"/>
</dbReference>
<feature type="domain" description="OmpA-like" evidence="10">
    <location>
        <begin position="116"/>
        <end position="235"/>
    </location>
</feature>
<evidence type="ECO:0000256" key="3">
    <source>
        <dbReference type="ARBA" id="ARBA00022475"/>
    </source>
</evidence>
<dbReference type="InterPro" id="IPR036737">
    <property type="entry name" value="OmpA-like_sf"/>
</dbReference>
<keyword evidence="6 7" id="KW-0472">Membrane</keyword>
<evidence type="ECO:0000256" key="6">
    <source>
        <dbReference type="ARBA" id="ARBA00023136"/>
    </source>
</evidence>
<evidence type="ECO:0000256" key="9">
    <source>
        <dbReference type="SAM" id="Phobius"/>
    </source>
</evidence>
<dbReference type="Proteomes" id="UP000190285">
    <property type="component" value="Unassembled WGS sequence"/>
</dbReference>
<dbReference type="InterPro" id="IPR006665">
    <property type="entry name" value="OmpA-like"/>
</dbReference>
<evidence type="ECO:0000256" key="2">
    <source>
        <dbReference type="ARBA" id="ARBA00008914"/>
    </source>
</evidence>
<dbReference type="PANTHER" id="PTHR30329">
    <property type="entry name" value="STATOR ELEMENT OF FLAGELLAR MOTOR COMPLEX"/>
    <property type="match status" value="1"/>
</dbReference>
<dbReference type="Gene3D" id="3.30.1330.60">
    <property type="entry name" value="OmpA-like domain"/>
    <property type="match status" value="1"/>
</dbReference>
<dbReference type="AlphaFoldDB" id="A0A1T5J3K6"/>
<dbReference type="STRING" id="36842.SAMN02194393_00892"/>
<name>A0A1T5J3K6_9FIRM</name>
<keyword evidence="12" id="KW-1185">Reference proteome</keyword>
<evidence type="ECO:0000256" key="8">
    <source>
        <dbReference type="SAM" id="Coils"/>
    </source>
</evidence>
<dbReference type="RefSeq" id="WP_079489667.1">
    <property type="nucleotide sequence ID" value="NZ_FUZT01000002.1"/>
</dbReference>
<dbReference type="EMBL" id="FUZT01000002">
    <property type="protein sequence ID" value="SKC45990.1"/>
    <property type="molecule type" value="Genomic_DNA"/>
</dbReference>
<dbReference type="Pfam" id="PF00691">
    <property type="entry name" value="OmpA"/>
    <property type="match status" value="1"/>
</dbReference>
<evidence type="ECO:0000256" key="5">
    <source>
        <dbReference type="ARBA" id="ARBA00022989"/>
    </source>
</evidence>
<dbReference type="CDD" id="cd07185">
    <property type="entry name" value="OmpA_C-like"/>
    <property type="match status" value="1"/>
</dbReference>
<dbReference type="Pfam" id="PF13677">
    <property type="entry name" value="MotB_plug"/>
    <property type="match status" value="1"/>
</dbReference>
<keyword evidence="3" id="KW-1003">Cell membrane</keyword>
<evidence type="ECO:0000256" key="7">
    <source>
        <dbReference type="PROSITE-ProRule" id="PRU00473"/>
    </source>
</evidence>
<keyword evidence="4 9" id="KW-0812">Transmembrane</keyword>
<comment type="similarity">
    <text evidence="2">Belongs to the MotB family.</text>
</comment>
<dbReference type="OrthoDB" id="9815217at2"/>
<proteinExistence type="inferred from homology"/>
<evidence type="ECO:0000259" key="10">
    <source>
        <dbReference type="PROSITE" id="PS51123"/>
    </source>
</evidence>
<accession>A0A1T5J3K6</accession>
<dbReference type="SUPFAM" id="SSF103088">
    <property type="entry name" value="OmpA-like"/>
    <property type="match status" value="1"/>
</dbReference>
<evidence type="ECO:0000313" key="11">
    <source>
        <dbReference type="EMBL" id="SKC45990.1"/>
    </source>
</evidence>
<organism evidence="11 12">
    <name type="scientific">Maledivibacter halophilus</name>
    <dbReference type="NCBI Taxonomy" id="36842"/>
    <lineage>
        <taxon>Bacteria</taxon>
        <taxon>Bacillati</taxon>
        <taxon>Bacillota</taxon>
        <taxon>Clostridia</taxon>
        <taxon>Peptostreptococcales</taxon>
        <taxon>Caminicellaceae</taxon>
        <taxon>Maledivibacter</taxon>
    </lineage>
</organism>
<keyword evidence="5 9" id="KW-1133">Transmembrane helix</keyword>
<gene>
    <name evidence="11" type="ORF">SAMN02194393_00892</name>
</gene>
<evidence type="ECO:0000256" key="1">
    <source>
        <dbReference type="ARBA" id="ARBA00004162"/>
    </source>
</evidence>
<sequence>MKSQYDDNIEYEDDVSSHWMITYSDMITIILCFFIIFFTFSAEEISSLSTVKDSLMNKVDKLSSENTKLKEEKKSLSEKLFNIKNVDTDLNTSNEEFISFLRNNDLLEDVSISEKENELVIRFKNSILFDSGKAEITEKGYVILDKIANKLKLIDNDFVVEGFTDNIPINTLQFPSNWELSSARAINVVKFFISKKSINENRISFSGWGERKPIASNDTVGGRAKNRRIEIRIMN</sequence>
<dbReference type="InterPro" id="IPR050330">
    <property type="entry name" value="Bact_OuterMem_StrucFunc"/>
</dbReference>
<feature type="coiled-coil region" evidence="8">
    <location>
        <begin position="52"/>
        <end position="86"/>
    </location>
</feature>
<reference evidence="11 12" key="1">
    <citation type="submission" date="2017-02" db="EMBL/GenBank/DDBJ databases">
        <authorList>
            <person name="Peterson S.W."/>
        </authorList>
    </citation>
    <scope>NUCLEOTIDE SEQUENCE [LARGE SCALE GENOMIC DNA]</scope>
    <source>
        <strain evidence="11 12">M1</strain>
    </source>
</reference>
<dbReference type="GO" id="GO:0005886">
    <property type="term" value="C:plasma membrane"/>
    <property type="evidence" value="ECO:0007669"/>
    <property type="project" value="UniProtKB-SubCell"/>
</dbReference>
<evidence type="ECO:0000313" key="12">
    <source>
        <dbReference type="Proteomes" id="UP000190285"/>
    </source>
</evidence>
<dbReference type="PROSITE" id="PS51123">
    <property type="entry name" value="OMPA_2"/>
    <property type="match status" value="1"/>
</dbReference>
<keyword evidence="8" id="KW-0175">Coiled coil</keyword>
<feature type="transmembrane region" description="Helical" evidence="9">
    <location>
        <begin position="20"/>
        <end position="40"/>
    </location>
</feature>
<comment type="subcellular location">
    <subcellularLocation>
        <location evidence="1">Cell membrane</location>
        <topology evidence="1">Single-pass membrane protein</topology>
    </subcellularLocation>
</comment>
<dbReference type="InterPro" id="IPR025713">
    <property type="entry name" value="MotB-like_N_dom"/>
</dbReference>